<name>A0A3N0AED9_9ACTN</name>
<keyword evidence="3" id="KW-0808">Transferase</keyword>
<proteinExistence type="predicted"/>
<dbReference type="InterPro" id="IPR011009">
    <property type="entry name" value="Kinase-like_dom_sf"/>
</dbReference>
<dbReference type="Proteomes" id="UP000267368">
    <property type="component" value="Unassembled WGS sequence"/>
</dbReference>
<keyword evidence="10" id="KW-1185">Reference proteome</keyword>
<dbReference type="EMBL" id="QICB01000005">
    <property type="protein sequence ID" value="RNL19457.1"/>
    <property type="molecule type" value="Genomic_DNA"/>
</dbReference>
<feature type="transmembrane region" description="Helical" evidence="7">
    <location>
        <begin position="562"/>
        <end position="579"/>
    </location>
</feature>
<feature type="transmembrane region" description="Helical" evidence="7">
    <location>
        <begin position="359"/>
        <end position="378"/>
    </location>
</feature>
<dbReference type="InterPro" id="IPR000719">
    <property type="entry name" value="Prot_kinase_dom"/>
</dbReference>
<sequence length="648" mass="67015">MQNLILNRYRPLDVAGRGGYGTVRVAWDTRIQRRVAIKCLRLDTYGTASLPTTPRDIPGLEEARTAAMLSDPHIVGVFDFEIEGSMAYLIMEYMDGITLTELMRMARGPLPLDILTCVFESVAHAIEVAHDNQVLHLDIKPDNVLINRQGQVKVADFGLAQLSHEAGFGKAAGGTIGYMPLEQMRLEAPDVRTDEWALAALTYQMLTGDNPFLAHDLEGAARAIEDAEIVIPSLARGDVGEEVDEAVFGALAIDREDRFASVTLFADAMMPHLGDARRGARQLAAVVGDACADEEEEEEEPAEAAPAVARPRFGLADRLRGGAGEAVGGVWSALACGASAYAGLSHIDMSSLFAGSADIGVWVMAIAAALIGAAFPRVGAALSLAALTAGMAASGSYIAAAAFAAAAAAWFAACGRTSKAAAIAGSSVAALSLAGALSAFPLIAGLCLRVRDAVATTLFGVASAFALTYCGIGPFTGGGLFVGGSFAGGTIAVLAGQLLDPSVWVIALSWLAAAALGALLCSRGGRPMAAAGMAAASGILIFGLMARAFFESGLVSWMPEPADVAVAAVAGLAAVAIAARTLAAPAPRHTCPIPAPSMPRPIRRTSCRCRFTTTIRVFGSFSSCGSVSCEDGSNDSAAGFARPFFRKD</sequence>
<gene>
    <name evidence="9" type="ORF">DMP07_07100</name>
</gene>
<keyword evidence="7" id="KW-1133">Transmembrane helix</keyword>
<keyword evidence="7" id="KW-0812">Transmembrane</keyword>
<keyword evidence="6" id="KW-0067">ATP-binding</keyword>
<feature type="transmembrane region" description="Helical" evidence="7">
    <location>
        <begin position="479"/>
        <end position="496"/>
    </location>
</feature>
<feature type="domain" description="Protein kinase" evidence="8">
    <location>
        <begin position="9"/>
        <end position="273"/>
    </location>
</feature>
<feature type="transmembrane region" description="Helical" evidence="7">
    <location>
        <begin position="528"/>
        <end position="550"/>
    </location>
</feature>
<dbReference type="PROSITE" id="PS00108">
    <property type="entry name" value="PROTEIN_KINASE_ST"/>
    <property type="match status" value="1"/>
</dbReference>
<protein>
    <recommendedName>
        <fullName evidence="1">non-specific serine/threonine protein kinase</fullName>
        <ecNumber evidence="1">2.7.11.1</ecNumber>
    </recommendedName>
</protein>
<dbReference type="AlphaFoldDB" id="A0A3N0AED9"/>
<reference evidence="10" key="1">
    <citation type="submission" date="2018-05" db="EMBL/GenBank/DDBJ databases">
        <title>Genome Sequencing of selected type strains of the family Eggerthellaceae.</title>
        <authorList>
            <person name="Danylec N."/>
            <person name="Stoll D.A."/>
            <person name="Doetsch A."/>
            <person name="Huch M."/>
        </authorList>
    </citation>
    <scope>NUCLEOTIDE SEQUENCE [LARGE SCALE GENOMIC DNA]</scope>
    <source>
        <strain evidence="10">DSM 17537</strain>
    </source>
</reference>
<comment type="caution">
    <text evidence="9">The sequence shown here is derived from an EMBL/GenBank/DDBJ whole genome shotgun (WGS) entry which is preliminary data.</text>
</comment>
<evidence type="ECO:0000259" key="8">
    <source>
        <dbReference type="PROSITE" id="PS50011"/>
    </source>
</evidence>
<dbReference type="CDD" id="cd14014">
    <property type="entry name" value="STKc_PknB_like"/>
    <property type="match status" value="1"/>
</dbReference>
<dbReference type="SUPFAM" id="SSF56112">
    <property type="entry name" value="Protein kinase-like (PK-like)"/>
    <property type="match status" value="1"/>
</dbReference>
<dbReference type="RefSeq" id="WP_123198450.1">
    <property type="nucleotide sequence ID" value="NZ_QICB01000005.1"/>
</dbReference>
<evidence type="ECO:0000256" key="4">
    <source>
        <dbReference type="ARBA" id="ARBA00022741"/>
    </source>
</evidence>
<dbReference type="SMART" id="SM00220">
    <property type="entry name" value="S_TKc"/>
    <property type="match status" value="1"/>
</dbReference>
<dbReference type="Gene3D" id="1.10.510.10">
    <property type="entry name" value="Transferase(Phosphotransferase) domain 1"/>
    <property type="match status" value="1"/>
</dbReference>
<evidence type="ECO:0000256" key="5">
    <source>
        <dbReference type="ARBA" id="ARBA00022777"/>
    </source>
</evidence>
<feature type="transmembrane region" description="Helical" evidence="7">
    <location>
        <begin position="502"/>
        <end position="521"/>
    </location>
</feature>
<dbReference type="GO" id="GO:0004674">
    <property type="term" value="F:protein serine/threonine kinase activity"/>
    <property type="evidence" value="ECO:0007669"/>
    <property type="project" value="UniProtKB-KW"/>
</dbReference>
<evidence type="ECO:0000313" key="9">
    <source>
        <dbReference type="EMBL" id="RNL19457.1"/>
    </source>
</evidence>
<accession>A0A3N0AED9</accession>
<evidence type="ECO:0000313" key="10">
    <source>
        <dbReference type="Proteomes" id="UP000267368"/>
    </source>
</evidence>
<keyword evidence="5 9" id="KW-0418">Kinase</keyword>
<dbReference type="Gene3D" id="3.30.200.20">
    <property type="entry name" value="Phosphorylase Kinase, domain 1"/>
    <property type="match status" value="1"/>
</dbReference>
<dbReference type="OrthoDB" id="3679634at2"/>
<evidence type="ECO:0000256" key="3">
    <source>
        <dbReference type="ARBA" id="ARBA00022679"/>
    </source>
</evidence>
<dbReference type="GO" id="GO:0005524">
    <property type="term" value="F:ATP binding"/>
    <property type="evidence" value="ECO:0007669"/>
    <property type="project" value="UniProtKB-KW"/>
</dbReference>
<dbReference type="PANTHER" id="PTHR43289">
    <property type="entry name" value="MITOGEN-ACTIVATED PROTEIN KINASE KINASE KINASE 20-RELATED"/>
    <property type="match status" value="1"/>
</dbReference>
<dbReference type="InterPro" id="IPR008271">
    <property type="entry name" value="Ser/Thr_kinase_AS"/>
</dbReference>
<evidence type="ECO:0000256" key="7">
    <source>
        <dbReference type="SAM" id="Phobius"/>
    </source>
</evidence>
<keyword evidence="7" id="KW-0472">Membrane</keyword>
<feature type="transmembrane region" description="Helical" evidence="7">
    <location>
        <begin position="420"/>
        <end position="441"/>
    </location>
</feature>
<dbReference type="PANTHER" id="PTHR43289:SF6">
    <property type="entry name" value="SERINE_THREONINE-PROTEIN KINASE NEKL-3"/>
    <property type="match status" value="1"/>
</dbReference>
<evidence type="ECO:0000256" key="1">
    <source>
        <dbReference type="ARBA" id="ARBA00012513"/>
    </source>
</evidence>
<keyword evidence="4" id="KW-0547">Nucleotide-binding</keyword>
<feature type="transmembrane region" description="Helical" evidence="7">
    <location>
        <begin position="384"/>
        <end position="413"/>
    </location>
</feature>
<dbReference type="PROSITE" id="PS50011">
    <property type="entry name" value="PROTEIN_KINASE_DOM"/>
    <property type="match status" value="1"/>
</dbReference>
<organism evidence="9 10">
    <name type="scientific">Slackia faecicanis</name>
    <dbReference type="NCBI Taxonomy" id="255723"/>
    <lineage>
        <taxon>Bacteria</taxon>
        <taxon>Bacillati</taxon>
        <taxon>Actinomycetota</taxon>
        <taxon>Coriobacteriia</taxon>
        <taxon>Eggerthellales</taxon>
        <taxon>Eggerthellaceae</taxon>
        <taxon>Slackia</taxon>
    </lineage>
</organism>
<evidence type="ECO:0000256" key="6">
    <source>
        <dbReference type="ARBA" id="ARBA00022840"/>
    </source>
</evidence>
<evidence type="ECO:0000256" key="2">
    <source>
        <dbReference type="ARBA" id="ARBA00022527"/>
    </source>
</evidence>
<dbReference type="Pfam" id="PF00069">
    <property type="entry name" value="Pkinase"/>
    <property type="match status" value="1"/>
</dbReference>
<keyword evidence="2 9" id="KW-0723">Serine/threonine-protein kinase</keyword>
<dbReference type="EC" id="2.7.11.1" evidence="1"/>